<dbReference type="AlphaFoldDB" id="A0A1V0UXS4"/>
<dbReference type="InterPro" id="IPR029064">
    <property type="entry name" value="Ribosomal_eL30-like_sf"/>
</dbReference>
<accession>A0A1V0UXS4</accession>
<organism evidence="1 2">
    <name type="scientific">Paenibacillus larvae subsp. pulvifaciens</name>
    <dbReference type="NCBI Taxonomy" id="1477"/>
    <lineage>
        <taxon>Bacteria</taxon>
        <taxon>Bacillati</taxon>
        <taxon>Bacillota</taxon>
        <taxon>Bacilli</taxon>
        <taxon>Bacillales</taxon>
        <taxon>Paenibacillaceae</taxon>
        <taxon>Paenibacillus</taxon>
    </lineage>
</organism>
<keyword evidence="1" id="KW-0689">Ribosomal protein</keyword>
<evidence type="ECO:0000313" key="2">
    <source>
        <dbReference type="Proteomes" id="UP000192727"/>
    </source>
</evidence>
<dbReference type="Proteomes" id="UP000192727">
    <property type="component" value="Chromosome"/>
</dbReference>
<gene>
    <name evidence="1" type="ORF">B7C51_22040</name>
</gene>
<name>A0A1V0UXS4_9BACL</name>
<reference evidence="1 2" key="1">
    <citation type="submission" date="2017-03" db="EMBL/GenBank/DDBJ databases">
        <title>Paenibacillus larvae genome sequencing.</title>
        <authorList>
            <person name="Dingman D.W."/>
        </authorList>
    </citation>
    <scope>NUCLEOTIDE SEQUENCE [LARGE SCALE GENOMIC DNA]</scope>
    <source>
        <strain evidence="1 2">SAG 10367</strain>
    </source>
</reference>
<dbReference type="Gene3D" id="3.30.1330.30">
    <property type="match status" value="1"/>
</dbReference>
<dbReference type="SUPFAM" id="SSF55315">
    <property type="entry name" value="L30e-like"/>
    <property type="match status" value="1"/>
</dbReference>
<sequence>MVSDKFYSYLGLTMRAGKLTTGEDGVLKAMRSGDAKLVILARDAGPNTLKKFSDKCRSYGIPLMIAGDRSQIGASIGKEARVVVGILDGGFAKMLQNCQVNPTEVNGIE</sequence>
<dbReference type="EMBL" id="CP020557">
    <property type="protein sequence ID" value="ARF69953.1"/>
    <property type="molecule type" value="Genomic_DNA"/>
</dbReference>
<evidence type="ECO:0000313" key="1">
    <source>
        <dbReference type="EMBL" id="ARF69953.1"/>
    </source>
</evidence>
<dbReference type="InterPro" id="IPR004038">
    <property type="entry name" value="Ribosomal_eL8/eL30/eS12/Gad45"/>
</dbReference>
<dbReference type="GO" id="GO:0005840">
    <property type="term" value="C:ribosome"/>
    <property type="evidence" value="ECO:0007669"/>
    <property type="project" value="UniProtKB-KW"/>
</dbReference>
<keyword evidence="1" id="KW-0687">Ribonucleoprotein</keyword>
<proteinExistence type="predicted"/>
<dbReference type="Pfam" id="PF01248">
    <property type="entry name" value="Ribosomal_L7Ae"/>
    <property type="match status" value="1"/>
</dbReference>
<protein>
    <submittedName>
        <fullName evidence="1">50S ribosomal protein L7ae</fullName>
    </submittedName>
</protein>